<accession>A0A0F9M288</accession>
<sequence length="96" mass="11231">MNKRESIRECKRLWKEIKKSGLGKVDFLSSYENSNWVKKKYRSSCPLCEYQGVRQLYPLCPRCPLVKQYGTDCFGLGYSKYGSSPEFFKAIRGLKE</sequence>
<reference evidence="1" key="1">
    <citation type="journal article" date="2015" name="Nature">
        <title>Complex archaea that bridge the gap between prokaryotes and eukaryotes.</title>
        <authorList>
            <person name="Spang A."/>
            <person name="Saw J.H."/>
            <person name="Jorgensen S.L."/>
            <person name="Zaremba-Niedzwiedzka K."/>
            <person name="Martijn J."/>
            <person name="Lind A.E."/>
            <person name="van Eijk R."/>
            <person name="Schleper C."/>
            <person name="Guy L."/>
            <person name="Ettema T.J."/>
        </authorList>
    </citation>
    <scope>NUCLEOTIDE SEQUENCE</scope>
</reference>
<protein>
    <submittedName>
        <fullName evidence="1">Uncharacterized protein</fullName>
    </submittedName>
</protein>
<dbReference type="EMBL" id="LAZR01006262">
    <property type="protein sequence ID" value="KKM93466.1"/>
    <property type="molecule type" value="Genomic_DNA"/>
</dbReference>
<evidence type="ECO:0000313" key="1">
    <source>
        <dbReference type="EMBL" id="KKM93466.1"/>
    </source>
</evidence>
<proteinExistence type="predicted"/>
<organism evidence="1">
    <name type="scientific">marine sediment metagenome</name>
    <dbReference type="NCBI Taxonomy" id="412755"/>
    <lineage>
        <taxon>unclassified sequences</taxon>
        <taxon>metagenomes</taxon>
        <taxon>ecological metagenomes</taxon>
    </lineage>
</organism>
<comment type="caution">
    <text evidence="1">The sequence shown here is derived from an EMBL/GenBank/DDBJ whole genome shotgun (WGS) entry which is preliminary data.</text>
</comment>
<name>A0A0F9M288_9ZZZZ</name>
<dbReference type="AlphaFoldDB" id="A0A0F9M288"/>
<gene>
    <name evidence="1" type="ORF">LCGC14_1208170</name>
</gene>